<dbReference type="RefSeq" id="WP_076352580.1">
    <property type="nucleotide sequence ID" value="NZ_CP033926.1"/>
</dbReference>
<accession>A0A1N7I3Q0</accession>
<dbReference type="KEGG" id="cjt:EG359_09395"/>
<dbReference type="GO" id="GO:0046872">
    <property type="term" value="F:metal ion binding"/>
    <property type="evidence" value="ECO:0007669"/>
    <property type="project" value="UniProtKB-KW"/>
</dbReference>
<dbReference type="Proteomes" id="UP000279541">
    <property type="component" value="Chromosome"/>
</dbReference>
<keyword evidence="4" id="KW-0862">Zinc</keyword>
<evidence type="ECO:0000313" key="8">
    <source>
        <dbReference type="Proteomes" id="UP000186106"/>
    </source>
</evidence>
<dbReference type="InterPro" id="IPR036866">
    <property type="entry name" value="RibonucZ/Hydroxyglut_hydro"/>
</dbReference>
<dbReference type="EMBL" id="CP033926">
    <property type="protein sequence ID" value="AZA99821.1"/>
    <property type="molecule type" value="Genomic_DNA"/>
</dbReference>
<feature type="domain" description="Metallo-beta-lactamase" evidence="5">
    <location>
        <begin position="13"/>
        <end position="191"/>
    </location>
</feature>
<dbReference type="GO" id="GO:0016787">
    <property type="term" value="F:hydrolase activity"/>
    <property type="evidence" value="ECO:0007669"/>
    <property type="project" value="UniProtKB-KW"/>
</dbReference>
<dbReference type="AlphaFoldDB" id="A0A1N7I3Q0"/>
<evidence type="ECO:0000313" key="7">
    <source>
        <dbReference type="EMBL" id="SIS31691.1"/>
    </source>
</evidence>
<dbReference type="CDD" id="cd06262">
    <property type="entry name" value="metallo-hydrolase-like_MBL-fold"/>
    <property type="match status" value="1"/>
</dbReference>
<gene>
    <name evidence="6" type="ORF">EG359_09395</name>
    <name evidence="7" type="ORF">SAMN05421768_102526</name>
</gene>
<dbReference type="PANTHER" id="PTHR46233">
    <property type="entry name" value="HYDROXYACYLGLUTATHIONE HYDROLASE GLOC"/>
    <property type="match status" value="1"/>
</dbReference>
<dbReference type="InterPro" id="IPR001279">
    <property type="entry name" value="Metallo-B-lactamas"/>
</dbReference>
<evidence type="ECO:0000259" key="5">
    <source>
        <dbReference type="SMART" id="SM00849"/>
    </source>
</evidence>
<proteinExistence type="predicted"/>
<evidence type="ECO:0000256" key="4">
    <source>
        <dbReference type="ARBA" id="ARBA00022833"/>
    </source>
</evidence>
<dbReference type="OrthoDB" id="9802248at2"/>
<evidence type="ECO:0000313" key="6">
    <source>
        <dbReference type="EMBL" id="AZA99821.1"/>
    </source>
</evidence>
<evidence type="ECO:0000256" key="1">
    <source>
        <dbReference type="ARBA" id="ARBA00001947"/>
    </source>
</evidence>
<sequence>MFTVQKFENTPIDSVTYIITNPENNLAIVIDPGTENDDRLLDYFEKNAVIPKFIFLTHEHFDHILGVNYLRSQFPEIEVIASDKTSERLPNPKKNLAIFHNQINLVVQQADILINEGKFSWINLNFEVFRTPGHTDSSISISLENSFFSGDFLLQGSRIVTNLPTGSKKQYQESIEKYDHLLKGLTIYPGHGESYIYE</sequence>
<dbReference type="EMBL" id="FTNZ01000002">
    <property type="protein sequence ID" value="SIS31691.1"/>
    <property type="molecule type" value="Genomic_DNA"/>
</dbReference>
<reference evidence="6 9" key="2">
    <citation type="submission" date="2018-11" db="EMBL/GenBank/DDBJ databases">
        <title>Proposal to divide the Flavobacteriaceae and reorganize its genera based on Amino Acid Identity values calculated from whole genome sequences.</title>
        <authorList>
            <person name="Nicholson A.C."/>
            <person name="Gulvik C.A."/>
            <person name="Whitney A.M."/>
            <person name="Humrighouse B.W."/>
            <person name="Bell M."/>
            <person name="Holmes B."/>
            <person name="Steigerwalt A.G."/>
            <person name="Villarma A."/>
            <person name="Sheth M."/>
            <person name="Batra D."/>
            <person name="Pryor J."/>
            <person name="Bernardet J.-F."/>
            <person name="Hugo C."/>
            <person name="Kampfer P."/>
            <person name="Newman J."/>
            <person name="McQuiston J.R."/>
        </authorList>
    </citation>
    <scope>NUCLEOTIDE SEQUENCE [LARGE SCALE GENOMIC DNA]</scope>
    <source>
        <strain evidence="6 9">DSM 16927</strain>
    </source>
</reference>
<dbReference type="SMART" id="SM00849">
    <property type="entry name" value="Lactamase_B"/>
    <property type="match status" value="1"/>
</dbReference>
<name>A0A1N7I3Q0_9FLAO</name>
<dbReference type="Proteomes" id="UP000186106">
    <property type="component" value="Unassembled WGS sequence"/>
</dbReference>
<evidence type="ECO:0000256" key="3">
    <source>
        <dbReference type="ARBA" id="ARBA00022801"/>
    </source>
</evidence>
<dbReference type="Gene3D" id="3.60.15.10">
    <property type="entry name" value="Ribonuclease Z/Hydroxyacylglutathione hydrolase-like"/>
    <property type="match status" value="1"/>
</dbReference>
<dbReference type="Pfam" id="PF00753">
    <property type="entry name" value="Lactamase_B"/>
    <property type="match status" value="1"/>
</dbReference>
<evidence type="ECO:0000313" key="9">
    <source>
        <dbReference type="Proteomes" id="UP000279541"/>
    </source>
</evidence>
<keyword evidence="2" id="KW-0479">Metal-binding</keyword>
<protein>
    <submittedName>
        <fullName evidence="7">Glyoxylase, beta-lactamase superfamily II</fullName>
    </submittedName>
    <submittedName>
        <fullName evidence="6">MBL fold metallo-hydrolase</fullName>
    </submittedName>
</protein>
<keyword evidence="9" id="KW-1185">Reference proteome</keyword>
<dbReference type="STRING" id="112234.SAMN05421768_102526"/>
<reference evidence="7 8" key="1">
    <citation type="submission" date="2017-01" db="EMBL/GenBank/DDBJ databases">
        <authorList>
            <person name="Mah S.A."/>
            <person name="Swanson W.J."/>
            <person name="Moy G.W."/>
            <person name="Vacquier V.D."/>
        </authorList>
    </citation>
    <scope>NUCLEOTIDE SEQUENCE [LARGE SCALE GENOMIC DNA]</scope>
    <source>
        <strain evidence="7 8">DSM 16927</strain>
    </source>
</reference>
<dbReference type="PANTHER" id="PTHR46233:SF3">
    <property type="entry name" value="HYDROXYACYLGLUTATHIONE HYDROLASE GLOC"/>
    <property type="match status" value="1"/>
</dbReference>
<dbReference type="SUPFAM" id="SSF56281">
    <property type="entry name" value="Metallo-hydrolase/oxidoreductase"/>
    <property type="match status" value="1"/>
</dbReference>
<evidence type="ECO:0000256" key="2">
    <source>
        <dbReference type="ARBA" id="ARBA00022723"/>
    </source>
</evidence>
<dbReference type="InterPro" id="IPR051453">
    <property type="entry name" value="MBL_Glyoxalase_II"/>
</dbReference>
<comment type="cofactor">
    <cofactor evidence="1">
        <name>Zn(2+)</name>
        <dbReference type="ChEBI" id="CHEBI:29105"/>
    </cofactor>
</comment>
<keyword evidence="3" id="KW-0378">Hydrolase</keyword>
<organism evidence="7 8">
    <name type="scientific">Chryseobacterium joostei</name>
    <dbReference type="NCBI Taxonomy" id="112234"/>
    <lineage>
        <taxon>Bacteria</taxon>
        <taxon>Pseudomonadati</taxon>
        <taxon>Bacteroidota</taxon>
        <taxon>Flavobacteriia</taxon>
        <taxon>Flavobacteriales</taxon>
        <taxon>Weeksellaceae</taxon>
        <taxon>Chryseobacterium group</taxon>
        <taxon>Chryseobacterium</taxon>
    </lineage>
</organism>